<evidence type="ECO:0000256" key="4">
    <source>
        <dbReference type="ARBA" id="ARBA00022982"/>
    </source>
</evidence>
<evidence type="ECO:0000313" key="7">
    <source>
        <dbReference type="EMBL" id="SVC23036.1"/>
    </source>
</evidence>
<dbReference type="InterPro" id="IPR036280">
    <property type="entry name" value="Multihaem_cyt_sf"/>
</dbReference>
<dbReference type="SUPFAM" id="SSF46626">
    <property type="entry name" value="Cytochrome c"/>
    <property type="match status" value="1"/>
</dbReference>
<name>A0A382KG43_9ZZZZ</name>
<evidence type="ECO:0000256" key="1">
    <source>
        <dbReference type="ARBA" id="ARBA00022448"/>
    </source>
</evidence>
<dbReference type="GO" id="GO:0009055">
    <property type="term" value="F:electron transfer activity"/>
    <property type="evidence" value="ECO:0007669"/>
    <property type="project" value="InterPro"/>
</dbReference>
<evidence type="ECO:0000259" key="6">
    <source>
        <dbReference type="PROSITE" id="PS51007"/>
    </source>
</evidence>
<dbReference type="PANTHER" id="PTHR33751:SF9">
    <property type="entry name" value="CYTOCHROME C4"/>
    <property type="match status" value="1"/>
</dbReference>
<dbReference type="PROSITE" id="PS51007">
    <property type="entry name" value="CYTC"/>
    <property type="match status" value="1"/>
</dbReference>
<proteinExistence type="predicted"/>
<dbReference type="Gene3D" id="1.10.760.10">
    <property type="entry name" value="Cytochrome c-like domain"/>
    <property type="match status" value="1"/>
</dbReference>
<protein>
    <recommendedName>
        <fullName evidence="6">Cytochrome c domain-containing protein</fullName>
    </recommendedName>
</protein>
<dbReference type="AlphaFoldDB" id="A0A382KG43"/>
<keyword evidence="2" id="KW-0349">Heme</keyword>
<evidence type="ECO:0000256" key="3">
    <source>
        <dbReference type="ARBA" id="ARBA00022723"/>
    </source>
</evidence>
<keyword evidence="4" id="KW-0249">Electron transport</keyword>
<keyword evidence="1" id="KW-0813">Transport</keyword>
<dbReference type="InterPro" id="IPR050597">
    <property type="entry name" value="Cytochrome_c_Oxidase_Subunit"/>
</dbReference>
<dbReference type="PANTHER" id="PTHR33751">
    <property type="entry name" value="CBB3-TYPE CYTOCHROME C OXIDASE SUBUNIT FIXP"/>
    <property type="match status" value="1"/>
</dbReference>
<reference evidence="7" key="1">
    <citation type="submission" date="2018-05" db="EMBL/GenBank/DDBJ databases">
        <authorList>
            <person name="Lanie J.A."/>
            <person name="Ng W.-L."/>
            <person name="Kazmierczak K.M."/>
            <person name="Andrzejewski T.M."/>
            <person name="Davidsen T.M."/>
            <person name="Wayne K.J."/>
            <person name="Tettelin H."/>
            <person name="Glass J.I."/>
            <person name="Rusch D."/>
            <person name="Podicherti R."/>
            <person name="Tsui H.-C.T."/>
            <person name="Winkler M.E."/>
        </authorList>
    </citation>
    <scope>NUCLEOTIDE SEQUENCE</scope>
</reference>
<dbReference type="GO" id="GO:0046872">
    <property type="term" value="F:metal ion binding"/>
    <property type="evidence" value="ECO:0007669"/>
    <property type="project" value="UniProtKB-KW"/>
</dbReference>
<sequence length="142" mass="15872">MFRKNIITTLFALFFFTTLSAQEAESEAMNEKIKGKIQICVSCHGEQGATIMPVYPILAGQNFYYAYVQLKDLKSGLRKNEIMAAMVQDLEKDEMKLLAGHFSEQAWPETKHKSDAGKTDIAKMAIDAGQCVQCHRGGFEGE</sequence>
<evidence type="ECO:0000256" key="2">
    <source>
        <dbReference type="ARBA" id="ARBA00022617"/>
    </source>
</evidence>
<organism evidence="7">
    <name type="scientific">marine metagenome</name>
    <dbReference type="NCBI Taxonomy" id="408172"/>
    <lineage>
        <taxon>unclassified sequences</taxon>
        <taxon>metagenomes</taxon>
        <taxon>ecological metagenomes</taxon>
    </lineage>
</organism>
<keyword evidence="5" id="KW-0408">Iron</keyword>
<dbReference type="InterPro" id="IPR036909">
    <property type="entry name" value="Cyt_c-like_dom_sf"/>
</dbReference>
<evidence type="ECO:0000256" key="5">
    <source>
        <dbReference type="ARBA" id="ARBA00023004"/>
    </source>
</evidence>
<keyword evidence="3" id="KW-0479">Metal-binding</keyword>
<dbReference type="EMBL" id="UINC01080259">
    <property type="protein sequence ID" value="SVC23036.1"/>
    <property type="molecule type" value="Genomic_DNA"/>
</dbReference>
<gene>
    <name evidence="7" type="ORF">METZ01_LOCUS275890</name>
</gene>
<dbReference type="InterPro" id="IPR009056">
    <property type="entry name" value="Cyt_c-like_dom"/>
</dbReference>
<feature type="domain" description="Cytochrome c" evidence="6">
    <location>
        <begin position="25"/>
        <end position="106"/>
    </location>
</feature>
<feature type="non-terminal residue" evidence="7">
    <location>
        <position position="142"/>
    </location>
</feature>
<accession>A0A382KG43</accession>
<dbReference type="GO" id="GO:0020037">
    <property type="term" value="F:heme binding"/>
    <property type="evidence" value="ECO:0007669"/>
    <property type="project" value="InterPro"/>
</dbReference>
<dbReference type="SUPFAM" id="SSF48695">
    <property type="entry name" value="Multiheme cytochromes"/>
    <property type="match status" value="1"/>
</dbReference>